<feature type="region of interest" description="Disordered" evidence="1">
    <location>
        <begin position="706"/>
        <end position="734"/>
    </location>
</feature>
<feature type="compositionally biased region" description="Basic and acidic residues" evidence="1">
    <location>
        <begin position="724"/>
        <end position="734"/>
    </location>
</feature>
<evidence type="ECO:0000313" key="2">
    <source>
        <dbReference type="EMBL" id="KAK7194173.1"/>
    </source>
</evidence>
<proteinExistence type="predicted"/>
<dbReference type="EMBL" id="JAECZO010000032">
    <property type="protein sequence ID" value="KAK7194173.1"/>
    <property type="molecule type" value="Genomic_DNA"/>
</dbReference>
<evidence type="ECO:0000313" key="3">
    <source>
        <dbReference type="Proteomes" id="UP001430356"/>
    </source>
</evidence>
<organism evidence="2 3">
    <name type="scientific">Novymonas esmeraldas</name>
    <dbReference type="NCBI Taxonomy" id="1808958"/>
    <lineage>
        <taxon>Eukaryota</taxon>
        <taxon>Discoba</taxon>
        <taxon>Euglenozoa</taxon>
        <taxon>Kinetoplastea</taxon>
        <taxon>Metakinetoplastina</taxon>
        <taxon>Trypanosomatida</taxon>
        <taxon>Trypanosomatidae</taxon>
        <taxon>Novymonas</taxon>
    </lineage>
</organism>
<dbReference type="Proteomes" id="UP001430356">
    <property type="component" value="Unassembled WGS sequence"/>
</dbReference>
<feature type="compositionally biased region" description="Low complexity" evidence="1">
    <location>
        <begin position="267"/>
        <end position="284"/>
    </location>
</feature>
<dbReference type="SUPFAM" id="SSF50978">
    <property type="entry name" value="WD40 repeat-like"/>
    <property type="match status" value="1"/>
</dbReference>
<feature type="region of interest" description="Disordered" evidence="1">
    <location>
        <begin position="264"/>
        <end position="284"/>
    </location>
</feature>
<keyword evidence="3" id="KW-1185">Reference proteome</keyword>
<accession>A0AAW0EJ53</accession>
<comment type="caution">
    <text evidence="2">The sequence shown here is derived from an EMBL/GenBank/DDBJ whole genome shotgun (WGS) entry which is preliminary data.</text>
</comment>
<evidence type="ECO:0008006" key="4">
    <source>
        <dbReference type="Google" id="ProtNLM"/>
    </source>
</evidence>
<name>A0AAW0EJ53_9TRYP</name>
<reference evidence="2 3" key="1">
    <citation type="journal article" date="2021" name="MBio">
        <title>A New Model Trypanosomatid, Novymonas esmeraldas: Genomic Perception of Its 'Candidatus Pandoraea novymonadis' Endosymbiont.</title>
        <authorList>
            <person name="Zakharova A."/>
            <person name="Saura A."/>
            <person name="Butenko A."/>
            <person name="Podesvova L."/>
            <person name="Warmusova S."/>
            <person name="Kostygov A.Y."/>
            <person name="Nenarokova A."/>
            <person name="Lukes J."/>
            <person name="Opperdoes F.R."/>
            <person name="Yurchenko V."/>
        </authorList>
    </citation>
    <scope>NUCLEOTIDE SEQUENCE [LARGE SCALE GENOMIC DNA]</scope>
    <source>
        <strain evidence="2 3">E262AT.01</strain>
    </source>
</reference>
<evidence type="ECO:0000256" key="1">
    <source>
        <dbReference type="SAM" id="MobiDB-lite"/>
    </source>
</evidence>
<gene>
    <name evidence="2" type="ORF">NESM_000331100</name>
</gene>
<dbReference type="InterPro" id="IPR036322">
    <property type="entry name" value="WD40_repeat_dom_sf"/>
</dbReference>
<dbReference type="AlphaFoldDB" id="A0AAW0EJ53"/>
<sequence length="956" mass="99040">MKLLHSKATAEPIVAVAACPCANLFGLVTQSTVAVYRHTTLTTVFNFSLKSFHTAQRGGDDAARGGQGGQGSSAWCCCWSPSGRLLSVALPSGLLLILDVECGALVRLLAPRGTAALENETLPTPTTTTVTTATSGSALAGTWRASTTLPPGQPVLAMCWCAVPSLSADLVDAMHAEVRSRCLPVRTGPTAALLDEVVQGSGVPLHDAATQDSFAATLPGSSSGVSHAAAARRSSAAVALLLVLGADGVLRCLVGGLCESQRLTLTSPSPQRGSGSSGGMSSPPGWTSVVVEDLQLQQRAVPDVPGGAVMCASASAQETADPLRWARFGATAAEGVRRAARQHHQLYMTVSATSTTHGDGGGPAHALWEVDLRGHLAVLATSHCLALSYVREYTGIAYDVYERVARDWRAVMQGRLWLHLGLPAAAPLLSSALVAHLTEPHPLALYTYATQQLQRTAVAADLEAMAAVLRRATQELTLISYRCCEAAMQYAVHIRAPAADVVGTVGTIMEQLGALRRRCEALLRRATHESEVSRDMVLWVLQESHHWAHRSRFSVGAAGEDYTEAEAATTRGVMAEEDVREPPLSVDVAAADRARSPSPQPPPAAVVVDEVPLSASRQPAVLAYLSSMSTPEADTHGAAAAQLCERIIAAVEACGTASCASVAAGPANSSLQARVVMEAAVRDPRDAVTAAQLLCCVVDSAEATDGSASEEGSSAAGGGADAPSLDRGHPRCETGLEMGLDEEEEEACSDVWLSGGGGGGAAAAAAAAALVADRTHVYMLQQSPTAATDVLGALQMRSLHLRSPDAVATATRVVDDDASVTAVDAGLLRARLSAQPATPYEAAWYGYLAEDRHVLVFMPGTATAAAGRGAAGAAPLLIAIVDGDGRLVTAEEEEDDDDDDEGDGGAVACESTRAAVCEVAGMESAVVRVSMSRARSFCVVAGVNKYVVLSLYDDEY</sequence>
<protein>
    <recommendedName>
        <fullName evidence="4">Anaphase-promoting complex subunit 4</fullName>
    </recommendedName>
</protein>